<evidence type="ECO:0000256" key="14">
    <source>
        <dbReference type="RuleBase" id="RU361146"/>
    </source>
</evidence>
<comment type="subcellular location">
    <subcellularLocation>
        <location evidence="1">Endomembrane system</location>
        <topology evidence="1">Multi-pass membrane protein</topology>
    </subcellularLocation>
    <subcellularLocation>
        <location evidence="14">Membrane</location>
        <topology evidence="14">Multi-pass membrane protein</topology>
    </subcellularLocation>
</comment>
<evidence type="ECO:0000256" key="1">
    <source>
        <dbReference type="ARBA" id="ARBA00004127"/>
    </source>
</evidence>
<dbReference type="InterPro" id="IPR023214">
    <property type="entry name" value="HAD_sf"/>
</dbReference>
<dbReference type="PANTHER" id="PTHR24093:SF369">
    <property type="entry name" value="CALCIUM-TRANSPORTING ATPASE"/>
    <property type="match status" value="1"/>
</dbReference>
<organism evidence="19 20">
    <name type="scientific">Cyanidium caldarium</name>
    <name type="common">Red alga</name>
    <dbReference type="NCBI Taxonomy" id="2771"/>
    <lineage>
        <taxon>Eukaryota</taxon>
        <taxon>Rhodophyta</taxon>
        <taxon>Bangiophyceae</taxon>
        <taxon>Cyanidiales</taxon>
        <taxon>Cyanidiaceae</taxon>
        <taxon>Cyanidium</taxon>
    </lineage>
</organism>
<comment type="similarity">
    <text evidence="14">Belongs to the cation transport ATPase (P-type) (TC 3.A.3) family.</text>
</comment>
<dbReference type="InterPro" id="IPR004014">
    <property type="entry name" value="ATPase_P-typ_cation-transptr_N"/>
</dbReference>
<keyword evidence="5" id="KW-0479">Metal-binding</keyword>
<evidence type="ECO:0000256" key="13">
    <source>
        <dbReference type="ARBA" id="ARBA00023136"/>
    </source>
</evidence>
<proteinExistence type="inferred from homology"/>
<dbReference type="Proteomes" id="UP001301350">
    <property type="component" value="Unassembled WGS sequence"/>
</dbReference>
<dbReference type="Gene3D" id="2.70.150.10">
    <property type="entry name" value="Calcium-transporting ATPase, cytoplasmic transduction domain A"/>
    <property type="match status" value="1"/>
</dbReference>
<dbReference type="PRINTS" id="PR00120">
    <property type="entry name" value="HATPASE"/>
</dbReference>
<dbReference type="InterPro" id="IPR006068">
    <property type="entry name" value="ATPase_P-typ_cation-transptr_C"/>
</dbReference>
<evidence type="ECO:0000256" key="15">
    <source>
        <dbReference type="SAM" id="MobiDB-lite"/>
    </source>
</evidence>
<evidence type="ECO:0000313" key="19">
    <source>
        <dbReference type="EMBL" id="KAK4535506.1"/>
    </source>
</evidence>
<dbReference type="Gene3D" id="3.40.1110.10">
    <property type="entry name" value="Calcium-transporting ATPase, cytoplasmic domain N"/>
    <property type="match status" value="1"/>
</dbReference>
<evidence type="ECO:0000259" key="16">
    <source>
        <dbReference type="Pfam" id="PF00122"/>
    </source>
</evidence>
<evidence type="ECO:0000256" key="12">
    <source>
        <dbReference type="ARBA" id="ARBA00023065"/>
    </source>
</evidence>
<dbReference type="InterPro" id="IPR036412">
    <property type="entry name" value="HAD-like_sf"/>
</dbReference>
<dbReference type="InterPro" id="IPR001757">
    <property type="entry name" value="P_typ_ATPase"/>
</dbReference>
<dbReference type="PRINTS" id="PR00119">
    <property type="entry name" value="CATATPASE"/>
</dbReference>
<evidence type="ECO:0000256" key="7">
    <source>
        <dbReference type="ARBA" id="ARBA00022837"/>
    </source>
</evidence>
<comment type="catalytic activity">
    <reaction evidence="14">
        <text>Ca(2+)(in) + ATP + H2O = Ca(2+)(out) + ADP + phosphate + H(+)</text>
        <dbReference type="Rhea" id="RHEA:18105"/>
        <dbReference type="ChEBI" id="CHEBI:15377"/>
        <dbReference type="ChEBI" id="CHEBI:15378"/>
        <dbReference type="ChEBI" id="CHEBI:29108"/>
        <dbReference type="ChEBI" id="CHEBI:30616"/>
        <dbReference type="ChEBI" id="CHEBI:43474"/>
        <dbReference type="ChEBI" id="CHEBI:456216"/>
        <dbReference type="EC" id="7.2.2.10"/>
    </reaction>
</comment>
<dbReference type="GO" id="GO:0005886">
    <property type="term" value="C:plasma membrane"/>
    <property type="evidence" value="ECO:0007669"/>
    <property type="project" value="TreeGrafter"/>
</dbReference>
<dbReference type="GO" id="GO:0005524">
    <property type="term" value="F:ATP binding"/>
    <property type="evidence" value="ECO:0007669"/>
    <property type="project" value="UniProtKB-KW"/>
</dbReference>
<keyword evidence="12 14" id="KW-0406">Ion transport</keyword>
<dbReference type="Gene3D" id="1.20.1110.10">
    <property type="entry name" value="Calcium-transporting ATPase, transmembrane domain"/>
    <property type="match status" value="1"/>
</dbReference>
<feature type="transmembrane region" description="Helical" evidence="14">
    <location>
        <begin position="892"/>
        <end position="910"/>
    </location>
</feature>
<dbReference type="GO" id="GO:0046872">
    <property type="term" value="F:metal ion binding"/>
    <property type="evidence" value="ECO:0007669"/>
    <property type="project" value="UniProtKB-KW"/>
</dbReference>
<feature type="transmembrane region" description="Helical" evidence="14">
    <location>
        <begin position="309"/>
        <end position="330"/>
    </location>
</feature>
<accession>A0AAV9ITK3</accession>
<dbReference type="Pfam" id="PF00122">
    <property type="entry name" value="E1-E2_ATPase"/>
    <property type="match status" value="1"/>
</dbReference>
<dbReference type="Gene3D" id="3.40.50.1000">
    <property type="entry name" value="HAD superfamily/HAD-like"/>
    <property type="match status" value="1"/>
</dbReference>
<keyword evidence="9" id="KW-0460">Magnesium</keyword>
<keyword evidence="3 14" id="KW-0109">Calcium transport</keyword>
<feature type="domain" description="Cation-transporting P-type ATPase N-terminal" evidence="18">
    <location>
        <begin position="51"/>
        <end position="122"/>
    </location>
</feature>
<feature type="transmembrane region" description="Helical" evidence="14">
    <location>
        <begin position="136"/>
        <end position="158"/>
    </location>
</feature>
<keyword evidence="4 14" id="KW-0812">Transmembrane</keyword>
<keyword evidence="13 14" id="KW-0472">Membrane</keyword>
<feature type="domain" description="Cation-transporting P-type ATPase C-terminal" evidence="17">
    <location>
        <begin position="798"/>
        <end position="989"/>
    </location>
</feature>
<dbReference type="InterPro" id="IPR059000">
    <property type="entry name" value="ATPase_P-type_domA"/>
</dbReference>
<dbReference type="InterPro" id="IPR008250">
    <property type="entry name" value="ATPase_P-typ_transduc_dom_A_sf"/>
</dbReference>
<evidence type="ECO:0000256" key="6">
    <source>
        <dbReference type="ARBA" id="ARBA00022741"/>
    </source>
</evidence>
<evidence type="ECO:0000256" key="10">
    <source>
        <dbReference type="ARBA" id="ARBA00022967"/>
    </source>
</evidence>
<name>A0AAV9ITK3_CYACA</name>
<dbReference type="SUPFAM" id="SSF56784">
    <property type="entry name" value="HAD-like"/>
    <property type="match status" value="1"/>
</dbReference>
<feature type="transmembrane region" description="Helical" evidence="14">
    <location>
        <begin position="350"/>
        <end position="373"/>
    </location>
</feature>
<evidence type="ECO:0000256" key="11">
    <source>
        <dbReference type="ARBA" id="ARBA00022989"/>
    </source>
</evidence>
<dbReference type="Pfam" id="PF00689">
    <property type="entry name" value="Cation_ATPase_C"/>
    <property type="match status" value="1"/>
</dbReference>
<evidence type="ECO:0000256" key="8">
    <source>
        <dbReference type="ARBA" id="ARBA00022840"/>
    </source>
</evidence>
<dbReference type="NCBIfam" id="TIGR01517">
    <property type="entry name" value="ATPase-IIB_Ca"/>
    <property type="match status" value="1"/>
</dbReference>
<keyword evidence="11 14" id="KW-1133">Transmembrane helix</keyword>
<dbReference type="SFLD" id="SFLDS00003">
    <property type="entry name" value="Haloacid_Dehalogenase"/>
    <property type="match status" value="1"/>
</dbReference>
<keyword evidence="7 14" id="KW-0106">Calcium</keyword>
<evidence type="ECO:0000256" key="5">
    <source>
        <dbReference type="ARBA" id="ARBA00022723"/>
    </source>
</evidence>
<gene>
    <name evidence="19" type="ORF">CDCA_CDCA05G1531</name>
</gene>
<evidence type="ECO:0000313" key="20">
    <source>
        <dbReference type="Proteomes" id="UP001301350"/>
    </source>
</evidence>
<feature type="transmembrane region" description="Helical" evidence="14">
    <location>
        <begin position="850"/>
        <end position="872"/>
    </location>
</feature>
<dbReference type="PROSITE" id="PS00154">
    <property type="entry name" value="ATPASE_E1_E2"/>
    <property type="match status" value="1"/>
</dbReference>
<dbReference type="InterPro" id="IPR023298">
    <property type="entry name" value="ATPase_P-typ_TM_dom_sf"/>
</dbReference>
<dbReference type="SUPFAM" id="SSF81660">
    <property type="entry name" value="Metal cation-transporting ATPase, ATP-binding domain N"/>
    <property type="match status" value="1"/>
</dbReference>
<dbReference type="SUPFAM" id="SSF81665">
    <property type="entry name" value="Calcium ATPase, transmembrane domain M"/>
    <property type="match status" value="1"/>
</dbReference>
<dbReference type="InterPro" id="IPR006408">
    <property type="entry name" value="P-type_ATPase_IIB"/>
</dbReference>
<evidence type="ECO:0000256" key="9">
    <source>
        <dbReference type="ARBA" id="ARBA00022842"/>
    </source>
</evidence>
<reference evidence="19 20" key="1">
    <citation type="submission" date="2022-07" db="EMBL/GenBank/DDBJ databases">
        <title>Genome-wide signatures of adaptation to extreme environments.</title>
        <authorList>
            <person name="Cho C.H."/>
            <person name="Yoon H.S."/>
        </authorList>
    </citation>
    <scope>NUCLEOTIDE SEQUENCE [LARGE SCALE GENOMIC DNA]</scope>
    <source>
        <strain evidence="19 20">DBV 063 E5</strain>
    </source>
</reference>
<evidence type="ECO:0000259" key="18">
    <source>
        <dbReference type="Pfam" id="PF00690"/>
    </source>
</evidence>
<sequence>MRPVYGPQRPVSIDVERGVSPLISPLFGVDADRLAAAIRERDHRALVGWGGVDGLSKRLHTDGCAGLCTRSDNSTALWDASRREHFGENRFRYPAPKPFWRLCWEAWNDLILMVLTAAAVLSLVLGFSLPSEREQYGYLEGCAILAVVVFIVVLQASIHAQKERRFRSLSAVRDAYAVTVVRDGQPLAVPADQLLVGDVVKVSAGERVPADGVLLHGCDVRCDESAMTGESEEMPKTPLSEGTFGNTDQSSPASDAFLLSGTVVTGGVGYVLVLAVGARSQWGQILSTLITAPEDTALQVRLDRLARHIGYVGLVFAGLVLIVLLLRWIVSSARSGHWDGIQVLNMVVAALAILVVAIPEGLPLAVTLSLAFAMRQMMKDHNLVRRLEACEIMGSATQLNVDKTGTMTANRMTVMEAYLAGASLESSSSSSSSEAVSAAYRERLAVSVAVNSQAELHWRADGVVEYLGNRTECALLQWLQQRFGADYRALREQHVAGTVHGFDSTRKCMSSVERVEEREHHPKICRVYCKGAPEVLLSQCVSEMEAASGTVRPLSAASRDVYRQAVATYGERGWRTLLLAYREVPADADGWTAAALETQLTVLAVVGIEDPLRPETAAAVQLLRQAGVTVRMVTGDHVDTARRIARESGLLEGVAAEGEAAAVMEGAALRQLPPSELLQVVNRLRVVARATPQDKLLLVQAQRQLGEVVAVTGDGTNDAPALKAADVGFGMGICGTEVAKEASDIIILDDRLSSMAAAVLWGRNVYDSVRKFLQFQLSVNVVAVALDFVGACAGEAQLPLSAVPLLWVNMIMDSLGALALATEPPRPELMHRRPFGRYAPLVNRAMWRNVIGVSAYQLAVSLVLLFAGVALFDIPCSGRSDVASDAPCSGQALQRNGIIFNVFVFMQWFAEVNSRRVEERDVFSRLHRSPIFVAVLAFTAAMQVVLVEGVGRTAVGQSIGIVPLNWVQWLASVALGALVLPVGWAVRWWPLRWTPGRNDYQESTEERPLVEDIYRVPKSERHFVKASAGHIRPRPPRPFEAYAALSSPSVQRLRRLRVFVHATVALQRMQRASRGRSARSPQQEKAAAARYRARRRMRSRLWALIGVLRLERSVSYRAVTVTDEVEEIVERHSGSHGKHV</sequence>
<dbReference type="GO" id="GO:0016887">
    <property type="term" value="F:ATP hydrolysis activity"/>
    <property type="evidence" value="ECO:0007669"/>
    <property type="project" value="InterPro"/>
</dbReference>
<dbReference type="GO" id="GO:0012505">
    <property type="term" value="C:endomembrane system"/>
    <property type="evidence" value="ECO:0007669"/>
    <property type="project" value="UniProtKB-SubCell"/>
</dbReference>
<feature type="transmembrane region" description="Helical" evidence="14">
    <location>
        <begin position="110"/>
        <end position="130"/>
    </location>
</feature>
<dbReference type="EMBL" id="JANCYW010000005">
    <property type="protein sequence ID" value="KAK4535506.1"/>
    <property type="molecule type" value="Genomic_DNA"/>
</dbReference>
<keyword evidence="10" id="KW-1278">Translocase</keyword>
<dbReference type="SFLD" id="SFLDF00027">
    <property type="entry name" value="p-type_atpase"/>
    <property type="match status" value="1"/>
</dbReference>
<feature type="transmembrane region" description="Helical" evidence="14">
    <location>
        <begin position="931"/>
        <end position="954"/>
    </location>
</feature>
<keyword evidence="8 14" id="KW-0067">ATP-binding</keyword>
<dbReference type="SFLD" id="SFLDG00002">
    <property type="entry name" value="C1.7:_P-type_atpase_like"/>
    <property type="match status" value="1"/>
</dbReference>
<dbReference type="PANTHER" id="PTHR24093">
    <property type="entry name" value="CATION TRANSPORTING ATPASE"/>
    <property type="match status" value="1"/>
</dbReference>
<keyword evidence="2 14" id="KW-0813">Transport</keyword>
<dbReference type="EC" id="7.2.2.10" evidence="14"/>
<evidence type="ECO:0000256" key="3">
    <source>
        <dbReference type="ARBA" id="ARBA00022568"/>
    </source>
</evidence>
<protein>
    <recommendedName>
        <fullName evidence="14">Calcium-transporting ATPase</fullName>
        <ecNumber evidence="14">7.2.2.10</ecNumber>
    </recommendedName>
</protein>
<dbReference type="SUPFAM" id="SSF81653">
    <property type="entry name" value="Calcium ATPase, transduction domain A"/>
    <property type="match status" value="1"/>
</dbReference>
<keyword evidence="20" id="KW-1185">Reference proteome</keyword>
<dbReference type="NCBIfam" id="TIGR01494">
    <property type="entry name" value="ATPase_P-type"/>
    <property type="match status" value="2"/>
</dbReference>
<evidence type="ECO:0000256" key="4">
    <source>
        <dbReference type="ARBA" id="ARBA00022692"/>
    </source>
</evidence>
<dbReference type="InterPro" id="IPR018303">
    <property type="entry name" value="ATPase_P-typ_P_site"/>
</dbReference>
<comment type="caution">
    <text evidence="14">Lacks conserved residue(s) required for the propagation of feature annotation.</text>
</comment>
<dbReference type="InterPro" id="IPR044492">
    <property type="entry name" value="P_typ_ATPase_HD_dom"/>
</dbReference>
<feature type="region of interest" description="Disordered" evidence="15">
    <location>
        <begin position="226"/>
        <end position="248"/>
    </location>
</feature>
<comment type="function">
    <text evidence="14">Catalyzes the hydrolysis of ATP coupled with the transport of calcium.</text>
</comment>
<dbReference type="InterPro" id="IPR023299">
    <property type="entry name" value="ATPase_P-typ_cyto_dom_N"/>
</dbReference>
<feature type="region of interest" description="Disordered" evidence="15">
    <location>
        <begin position="1070"/>
        <end position="1090"/>
    </location>
</feature>
<keyword evidence="6 14" id="KW-0547">Nucleotide-binding</keyword>
<dbReference type="AlphaFoldDB" id="A0AAV9ITK3"/>
<feature type="transmembrane region" description="Helical" evidence="14">
    <location>
        <begin position="966"/>
        <end position="986"/>
    </location>
</feature>
<dbReference type="Pfam" id="PF13246">
    <property type="entry name" value="Cation_ATPase"/>
    <property type="match status" value="1"/>
</dbReference>
<dbReference type="GO" id="GO:0005388">
    <property type="term" value="F:P-type calcium transporter activity"/>
    <property type="evidence" value="ECO:0007669"/>
    <property type="project" value="UniProtKB-EC"/>
</dbReference>
<comment type="caution">
    <text evidence="19">The sequence shown here is derived from an EMBL/GenBank/DDBJ whole genome shotgun (WGS) entry which is preliminary data.</text>
</comment>
<evidence type="ECO:0000256" key="2">
    <source>
        <dbReference type="ARBA" id="ARBA00022448"/>
    </source>
</evidence>
<feature type="domain" description="P-type ATPase A" evidence="16">
    <location>
        <begin position="177"/>
        <end position="288"/>
    </location>
</feature>
<dbReference type="Pfam" id="PF00690">
    <property type="entry name" value="Cation_ATPase_N"/>
    <property type="match status" value="1"/>
</dbReference>
<evidence type="ECO:0000259" key="17">
    <source>
        <dbReference type="Pfam" id="PF00689"/>
    </source>
</evidence>